<comment type="caution">
    <text evidence="1">The sequence shown here is derived from an EMBL/GenBank/DDBJ whole genome shotgun (WGS) entry which is preliminary data.</text>
</comment>
<accession>A0ACC0HRU4</accession>
<proteinExistence type="predicted"/>
<protein>
    <submittedName>
        <fullName evidence="1">Uncharacterized protein</fullName>
    </submittedName>
</protein>
<sequence>MSTPSTVGFDQQEKSQEEKDHLIRSTKKIKSKDSMGEVEMEVPTEDPFLHNPLTPSQASSPKLLSTPIEGPKVKSFKEALTAPKSKDLYFDDLEDTIKSEDEDDDGDTDIQEGHPTQRTDEIPKIALPRKLLQEIRQPWANALIIRLLGKSIGYRLLRARVKTLWRLQDDFTTIDLSNSYFLFKFSSQEDCAMVYSSGPWVIMDHYLTVRKWEPNFKASEAFKTTTIVWVRSQSLSLSLSSSLSSPLQLHFHHCTASDLHRQPLFISSPSQILDLKSSSTVTMSSRSKRKKMVKL</sequence>
<name>A0ACC0HRU4_9ERIC</name>
<dbReference type="Proteomes" id="UP001060215">
    <property type="component" value="Chromosome 4"/>
</dbReference>
<dbReference type="EMBL" id="CM045761">
    <property type="protein sequence ID" value="KAI8015444.1"/>
    <property type="molecule type" value="Genomic_DNA"/>
</dbReference>
<organism evidence="1 2">
    <name type="scientific">Camellia lanceoleosa</name>
    <dbReference type="NCBI Taxonomy" id="1840588"/>
    <lineage>
        <taxon>Eukaryota</taxon>
        <taxon>Viridiplantae</taxon>
        <taxon>Streptophyta</taxon>
        <taxon>Embryophyta</taxon>
        <taxon>Tracheophyta</taxon>
        <taxon>Spermatophyta</taxon>
        <taxon>Magnoliopsida</taxon>
        <taxon>eudicotyledons</taxon>
        <taxon>Gunneridae</taxon>
        <taxon>Pentapetalae</taxon>
        <taxon>asterids</taxon>
        <taxon>Ericales</taxon>
        <taxon>Theaceae</taxon>
        <taxon>Camellia</taxon>
    </lineage>
</organism>
<evidence type="ECO:0000313" key="1">
    <source>
        <dbReference type="EMBL" id="KAI8015444.1"/>
    </source>
</evidence>
<reference evidence="1 2" key="1">
    <citation type="journal article" date="2022" name="Plant J.">
        <title>Chromosome-level genome of Camellia lanceoleosa provides a valuable resource for understanding genome evolution and self-incompatibility.</title>
        <authorList>
            <person name="Gong W."/>
            <person name="Xiao S."/>
            <person name="Wang L."/>
            <person name="Liao Z."/>
            <person name="Chang Y."/>
            <person name="Mo W."/>
            <person name="Hu G."/>
            <person name="Li W."/>
            <person name="Zhao G."/>
            <person name="Zhu H."/>
            <person name="Hu X."/>
            <person name="Ji K."/>
            <person name="Xiang X."/>
            <person name="Song Q."/>
            <person name="Yuan D."/>
            <person name="Jin S."/>
            <person name="Zhang L."/>
        </authorList>
    </citation>
    <scope>NUCLEOTIDE SEQUENCE [LARGE SCALE GENOMIC DNA]</scope>
    <source>
        <strain evidence="1">SQ_2022a</strain>
    </source>
</reference>
<keyword evidence="2" id="KW-1185">Reference proteome</keyword>
<evidence type="ECO:0000313" key="2">
    <source>
        <dbReference type="Proteomes" id="UP001060215"/>
    </source>
</evidence>
<gene>
    <name evidence="1" type="ORF">LOK49_LG05G01489</name>
</gene>